<dbReference type="InterPro" id="IPR010319">
    <property type="entry name" value="Transglutaminase-like_Cys_pept"/>
</dbReference>
<dbReference type="OrthoDB" id="5401788at2"/>
<dbReference type="PANTHER" id="PTHR39327:SF1">
    <property type="entry name" value="BLR5470 PROTEIN"/>
    <property type="match status" value="1"/>
</dbReference>
<name>A0A4U1BQW3_9GAMM</name>
<dbReference type="PANTHER" id="PTHR39327">
    <property type="match status" value="1"/>
</dbReference>
<dbReference type="Pfam" id="PF06035">
    <property type="entry name" value="Peptidase_C93"/>
    <property type="match status" value="1"/>
</dbReference>
<dbReference type="AlphaFoldDB" id="A0A4U1BQW3"/>
<reference evidence="1 2" key="1">
    <citation type="submission" date="2019-04" db="EMBL/GenBank/DDBJ databases">
        <authorList>
            <person name="Hwang J.C."/>
        </authorList>
    </citation>
    <scope>NUCLEOTIDE SEQUENCE [LARGE SCALE GENOMIC DNA]</scope>
    <source>
        <strain evidence="1 2">IMCC35002</strain>
    </source>
</reference>
<dbReference type="Proteomes" id="UP000305675">
    <property type="component" value="Unassembled WGS sequence"/>
</dbReference>
<dbReference type="Gene3D" id="3.10.620.30">
    <property type="match status" value="1"/>
</dbReference>
<comment type="caution">
    <text evidence="1">The sequence shown here is derived from an EMBL/GenBank/DDBJ whole genome shotgun (WGS) entry which is preliminary data.</text>
</comment>
<evidence type="ECO:0008006" key="3">
    <source>
        <dbReference type="Google" id="ProtNLM"/>
    </source>
</evidence>
<proteinExistence type="predicted"/>
<accession>A0A4U1BQW3</accession>
<evidence type="ECO:0000313" key="1">
    <source>
        <dbReference type="EMBL" id="TKB57427.1"/>
    </source>
</evidence>
<sequence>MWKTLRWVSLLLLMGAGTNLEQQIIKAYGEPASVRFSQWKQHLLALEGQDRATQLQQVNRFFNQFHEVEDSIMWSEEDYWASAPEFIGSGAGDCEDFAIAKFDSLLKLGVPQQRMRLIYVKIASRPSYHVVLAYYPSDDKPPLILDNLNPELLPADKRADLQPIFSFNAAKLWLNRNRFSPTQEQDISSFSRWRQVLERRKPRQPNQVIEARHDTF</sequence>
<gene>
    <name evidence="1" type="ORF">FCL42_03900</name>
</gene>
<protein>
    <recommendedName>
        <fullName evidence="3">Transglutaminase-like cysteine proteinase BTLCP</fullName>
    </recommendedName>
</protein>
<organism evidence="1 2">
    <name type="scientific">Ferrimonas aestuarii</name>
    <dbReference type="NCBI Taxonomy" id="2569539"/>
    <lineage>
        <taxon>Bacteria</taxon>
        <taxon>Pseudomonadati</taxon>
        <taxon>Pseudomonadota</taxon>
        <taxon>Gammaproteobacteria</taxon>
        <taxon>Alteromonadales</taxon>
        <taxon>Ferrimonadaceae</taxon>
        <taxon>Ferrimonas</taxon>
    </lineage>
</organism>
<evidence type="ECO:0000313" key="2">
    <source>
        <dbReference type="Proteomes" id="UP000305675"/>
    </source>
</evidence>
<dbReference type="RefSeq" id="WP_136862073.1">
    <property type="nucleotide sequence ID" value="NZ_SWCJ01000002.1"/>
</dbReference>
<dbReference type="EMBL" id="SWCJ01000002">
    <property type="protein sequence ID" value="TKB57427.1"/>
    <property type="molecule type" value="Genomic_DNA"/>
</dbReference>
<keyword evidence="2" id="KW-1185">Reference proteome</keyword>